<dbReference type="PANTHER" id="PTHR43428">
    <property type="entry name" value="ARSENATE REDUCTASE"/>
    <property type="match status" value="1"/>
</dbReference>
<dbReference type="GO" id="GO:0046685">
    <property type="term" value="P:response to arsenic-containing substance"/>
    <property type="evidence" value="ECO:0007669"/>
    <property type="project" value="UniProtKB-UniRule"/>
</dbReference>
<evidence type="ECO:0000256" key="4">
    <source>
        <dbReference type="ARBA" id="ARBA00023157"/>
    </source>
</evidence>
<evidence type="ECO:0000259" key="11">
    <source>
        <dbReference type="SMART" id="SM00226"/>
    </source>
</evidence>
<dbReference type="GO" id="GO:0030612">
    <property type="term" value="F:arsenate reductase (thioredoxin) activity"/>
    <property type="evidence" value="ECO:0007669"/>
    <property type="project" value="UniProtKB-UniRule"/>
</dbReference>
<keyword evidence="13" id="KW-1185">Reference proteome</keyword>
<dbReference type="EC" id="1.20.4.4" evidence="9 10"/>
<accession>A0A2U3DBN6</accession>
<comment type="catalytic activity">
    <reaction evidence="7">
        <text>arsenate + [thioredoxin]-dithiol + H(+) = arsenite + [thioredoxin]-disulfide + H2O</text>
        <dbReference type="Rhea" id="RHEA:43848"/>
        <dbReference type="Rhea" id="RHEA-COMP:10698"/>
        <dbReference type="Rhea" id="RHEA-COMP:10700"/>
        <dbReference type="ChEBI" id="CHEBI:15377"/>
        <dbReference type="ChEBI" id="CHEBI:15378"/>
        <dbReference type="ChEBI" id="CHEBI:29242"/>
        <dbReference type="ChEBI" id="CHEBI:29950"/>
        <dbReference type="ChEBI" id="CHEBI:48597"/>
        <dbReference type="ChEBI" id="CHEBI:50058"/>
        <dbReference type="EC" id="1.20.4.4"/>
    </reaction>
</comment>
<organism evidence="12 13">
    <name type="scientific">Sulfoacidibacillus thermotolerans</name>
    <name type="common">Acidibacillus sulfuroxidans</name>
    <dbReference type="NCBI Taxonomy" id="1765684"/>
    <lineage>
        <taxon>Bacteria</taxon>
        <taxon>Bacillati</taxon>
        <taxon>Bacillota</taxon>
        <taxon>Bacilli</taxon>
        <taxon>Bacillales</taxon>
        <taxon>Alicyclobacillaceae</taxon>
        <taxon>Sulfoacidibacillus</taxon>
    </lineage>
</organism>
<dbReference type="Gene3D" id="3.40.50.2300">
    <property type="match status" value="1"/>
</dbReference>
<evidence type="ECO:0000256" key="8">
    <source>
        <dbReference type="ARBA" id="ARBA00061528"/>
    </source>
</evidence>
<keyword evidence="3" id="KW-0560">Oxidoreductase</keyword>
<evidence type="ECO:0000313" key="12">
    <source>
        <dbReference type="EMBL" id="PWI58699.1"/>
    </source>
</evidence>
<keyword evidence="5" id="KW-0676">Redox-active center</keyword>
<feature type="domain" description="Phosphotyrosine protein phosphatase I" evidence="11">
    <location>
        <begin position="5"/>
        <end position="138"/>
    </location>
</feature>
<dbReference type="FunFam" id="3.40.50.2300:FF:000237">
    <property type="entry name" value="Arsenate reductase"/>
    <property type="match status" value="1"/>
</dbReference>
<protein>
    <recommendedName>
        <fullName evidence="6 10">Arsenate reductase</fullName>
        <ecNumber evidence="9 10">1.20.4.4</ecNumber>
    </recommendedName>
</protein>
<dbReference type="SUPFAM" id="SSF52788">
    <property type="entry name" value="Phosphotyrosine protein phosphatases I"/>
    <property type="match status" value="1"/>
</dbReference>
<dbReference type="Proteomes" id="UP000245380">
    <property type="component" value="Unassembled WGS sequence"/>
</dbReference>
<evidence type="ECO:0000256" key="7">
    <source>
        <dbReference type="ARBA" id="ARBA00052766"/>
    </source>
</evidence>
<evidence type="ECO:0000256" key="10">
    <source>
        <dbReference type="NCBIfam" id="TIGR02691"/>
    </source>
</evidence>
<dbReference type="InterPro" id="IPR036196">
    <property type="entry name" value="Ptyr_pPase_sf"/>
</dbReference>
<evidence type="ECO:0000313" key="13">
    <source>
        <dbReference type="Proteomes" id="UP000245380"/>
    </source>
</evidence>
<evidence type="ECO:0000256" key="1">
    <source>
        <dbReference type="ARBA" id="ARBA00022490"/>
    </source>
</evidence>
<name>A0A2U3DBN6_SULT2</name>
<dbReference type="EMBL" id="MPDK01000002">
    <property type="protein sequence ID" value="PWI58699.1"/>
    <property type="molecule type" value="Genomic_DNA"/>
</dbReference>
<keyword evidence="1" id="KW-0963">Cytoplasm</keyword>
<keyword evidence="4" id="KW-1015">Disulfide bond</keyword>
<dbReference type="CDD" id="cd16345">
    <property type="entry name" value="LMWP_ArsC"/>
    <property type="match status" value="1"/>
</dbReference>
<dbReference type="InterPro" id="IPR023485">
    <property type="entry name" value="Ptyr_pPase"/>
</dbReference>
<evidence type="ECO:0000256" key="2">
    <source>
        <dbReference type="ARBA" id="ARBA00022849"/>
    </source>
</evidence>
<dbReference type="OrthoDB" id="9784339at2"/>
<evidence type="ECO:0000256" key="5">
    <source>
        <dbReference type="ARBA" id="ARBA00023284"/>
    </source>
</evidence>
<dbReference type="SMART" id="SM00226">
    <property type="entry name" value="LMWPc"/>
    <property type="match status" value="1"/>
</dbReference>
<dbReference type="NCBIfam" id="TIGR02691">
    <property type="entry name" value="arsC_pI258_fam"/>
    <property type="match status" value="1"/>
</dbReference>
<dbReference type="InterPro" id="IPR014064">
    <property type="entry name" value="Arsenate_reductase_ArsC"/>
</dbReference>
<keyword evidence="2" id="KW-0059">Arsenical resistance</keyword>
<evidence type="ECO:0000256" key="9">
    <source>
        <dbReference type="ARBA" id="ARBA00066655"/>
    </source>
</evidence>
<evidence type="ECO:0000256" key="6">
    <source>
        <dbReference type="ARBA" id="ARBA00039879"/>
    </source>
</evidence>
<dbReference type="PANTHER" id="PTHR43428:SF1">
    <property type="entry name" value="ARSENATE REDUCTASE"/>
    <property type="match status" value="1"/>
</dbReference>
<evidence type="ECO:0000256" key="3">
    <source>
        <dbReference type="ARBA" id="ARBA00023002"/>
    </source>
</evidence>
<gene>
    <name evidence="12" type="ORF">BM613_00960</name>
</gene>
<dbReference type="AlphaFoldDB" id="A0A2U3DBN6"/>
<proteinExistence type="inferred from homology"/>
<reference evidence="12 13" key="1">
    <citation type="submission" date="2016-11" db="EMBL/GenBank/DDBJ databases">
        <title>Comparative genomics of Acidibacillus ferroxidans species.</title>
        <authorList>
            <person name="Oliveira G."/>
            <person name="Nunes G."/>
            <person name="Oliveira R."/>
            <person name="Araujo F."/>
            <person name="Salim A."/>
            <person name="Scholte L."/>
            <person name="Morais D."/>
            <person name="Nancucheo I."/>
            <person name="Johnson D.B."/>
            <person name="Grail B."/>
            <person name="Bittencourt J."/>
            <person name="Valadares R."/>
        </authorList>
    </citation>
    <scope>NUCLEOTIDE SEQUENCE [LARGE SCALE GENOMIC DNA]</scope>
    <source>
        <strain evidence="12 13">Y002</strain>
    </source>
</reference>
<sequence length="139" mass="15519">MLKKPIVYFLCTGNSCRSQMAEGLAKHIALDKAEIYSAGIEAHGLNERAVQVMQEIGIDISTHTSKLIDSDLLQRADYVITLCGDADERCPITPPHVKRLHFGFADPARATGTEEEIQAKFREVRDAIADRLRTFFSEL</sequence>
<dbReference type="GO" id="GO:0004725">
    <property type="term" value="F:protein tyrosine phosphatase activity"/>
    <property type="evidence" value="ECO:0007669"/>
    <property type="project" value="UniProtKB-UniRule"/>
</dbReference>
<comment type="caution">
    <text evidence="12">The sequence shown here is derived from an EMBL/GenBank/DDBJ whole genome shotgun (WGS) entry which is preliminary data.</text>
</comment>
<dbReference type="Pfam" id="PF01451">
    <property type="entry name" value="LMWPc"/>
    <property type="match status" value="1"/>
</dbReference>
<comment type="similarity">
    <text evidence="8">Belongs to the low molecular weight phosphotyrosine protein phosphatase family. Thioredoxin-coupled ArsC subfamily.</text>
</comment>